<dbReference type="AlphaFoldDB" id="A0AAW2SCV8"/>
<reference evidence="3" key="1">
    <citation type="submission" date="2020-06" db="EMBL/GenBank/DDBJ databases">
        <authorList>
            <person name="Li T."/>
            <person name="Hu X."/>
            <person name="Zhang T."/>
            <person name="Song X."/>
            <person name="Zhang H."/>
            <person name="Dai N."/>
            <person name="Sheng W."/>
            <person name="Hou X."/>
            <person name="Wei L."/>
        </authorList>
    </citation>
    <scope>NUCLEOTIDE SEQUENCE</scope>
    <source>
        <strain evidence="3">KEN8</strain>
        <tissue evidence="3">Leaf</tissue>
    </source>
</reference>
<evidence type="ECO:0000259" key="2">
    <source>
        <dbReference type="Pfam" id="PF16851"/>
    </source>
</evidence>
<evidence type="ECO:0000313" key="3">
    <source>
        <dbReference type="EMBL" id="KAL0390284.1"/>
    </source>
</evidence>
<sequence>MANGKRSFFQLLFLTLFCNDTRKSMDGTGSRVQMAETEFKFKHASKRFLIGSVAPVCTYNECRGCKHKCIAMQVPVHANDPINSPYRYKCVCSR</sequence>
<accession>A0AAW2SCV8</accession>
<comment type="caution">
    <text evidence="3">The sequence shown here is derived from an EMBL/GenBank/DDBJ whole genome shotgun (WGS) entry which is preliminary data.</text>
</comment>
<dbReference type="InterPro" id="IPR031753">
    <property type="entry name" value="Stomagen"/>
</dbReference>
<dbReference type="InterPro" id="IPR038572">
    <property type="entry name" value="Stomagen_C_sf"/>
</dbReference>
<feature type="signal peptide" evidence="1">
    <location>
        <begin position="1"/>
        <end position="23"/>
    </location>
</feature>
<dbReference type="Gene3D" id="2.20.25.390">
    <property type="entry name" value="Stomagen"/>
    <property type="match status" value="1"/>
</dbReference>
<dbReference type="GO" id="GO:2000123">
    <property type="term" value="P:positive regulation of stomatal complex development"/>
    <property type="evidence" value="ECO:0007669"/>
    <property type="project" value="InterPro"/>
</dbReference>
<keyword evidence="1" id="KW-0732">Signal</keyword>
<dbReference type="EMBL" id="JACGWM010000002">
    <property type="protein sequence ID" value="KAL0390284.1"/>
    <property type="molecule type" value="Genomic_DNA"/>
</dbReference>
<gene>
    <name evidence="3" type="ORF">Scaly_0385500</name>
</gene>
<organism evidence="3">
    <name type="scientific">Sesamum calycinum</name>
    <dbReference type="NCBI Taxonomy" id="2727403"/>
    <lineage>
        <taxon>Eukaryota</taxon>
        <taxon>Viridiplantae</taxon>
        <taxon>Streptophyta</taxon>
        <taxon>Embryophyta</taxon>
        <taxon>Tracheophyta</taxon>
        <taxon>Spermatophyta</taxon>
        <taxon>Magnoliopsida</taxon>
        <taxon>eudicotyledons</taxon>
        <taxon>Gunneridae</taxon>
        <taxon>Pentapetalae</taxon>
        <taxon>asterids</taxon>
        <taxon>lamiids</taxon>
        <taxon>Lamiales</taxon>
        <taxon>Pedaliaceae</taxon>
        <taxon>Sesamum</taxon>
    </lineage>
</organism>
<protein>
    <submittedName>
        <fullName evidence="3">EPIDERMAL PATTERNING FACTOR-like protein 9</fullName>
    </submittedName>
</protein>
<proteinExistence type="predicted"/>
<dbReference type="PANTHER" id="PTHR37239:SF1">
    <property type="entry name" value="EPIDERMAL PATTERNING FACTOR-LIKE PROTEIN 9"/>
    <property type="match status" value="1"/>
</dbReference>
<name>A0AAW2SCV8_9LAMI</name>
<dbReference type="PANTHER" id="PTHR37239">
    <property type="entry name" value="EPIDERMAL PATTERNING FACTOR-LIKE PROTEIN 9"/>
    <property type="match status" value="1"/>
</dbReference>
<evidence type="ECO:0000256" key="1">
    <source>
        <dbReference type="SAM" id="SignalP"/>
    </source>
</evidence>
<dbReference type="InterPro" id="IPR044858">
    <property type="entry name" value="Stomagen_C"/>
</dbReference>
<feature type="domain" description="Stomagen C-terminal" evidence="2">
    <location>
        <begin position="45"/>
        <end position="92"/>
    </location>
</feature>
<dbReference type="Pfam" id="PF16851">
    <property type="entry name" value="Stomagen"/>
    <property type="match status" value="1"/>
</dbReference>
<reference evidence="3" key="2">
    <citation type="journal article" date="2024" name="Plant">
        <title>Genomic evolution and insights into agronomic trait innovations of Sesamum species.</title>
        <authorList>
            <person name="Miao H."/>
            <person name="Wang L."/>
            <person name="Qu L."/>
            <person name="Liu H."/>
            <person name="Sun Y."/>
            <person name="Le M."/>
            <person name="Wang Q."/>
            <person name="Wei S."/>
            <person name="Zheng Y."/>
            <person name="Lin W."/>
            <person name="Duan Y."/>
            <person name="Cao H."/>
            <person name="Xiong S."/>
            <person name="Wang X."/>
            <person name="Wei L."/>
            <person name="Li C."/>
            <person name="Ma Q."/>
            <person name="Ju M."/>
            <person name="Zhao R."/>
            <person name="Li G."/>
            <person name="Mu C."/>
            <person name="Tian Q."/>
            <person name="Mei H."/>
            <person name="Zhang T."/>
            <person name="Gao T."/>
            <person name="Zhang H."/>
        </authorList>
    </citation>
    <scope>NUCLEOTIDE SEQUENCE</scope>
    <source>
        <strain evidence="3">KEN8</strain>
    </source>
</reference>
<feature type="chain" id="PRO_5043777802" evidence="1">
    <location>
        <begin position="24"/>
        <end position="94"/>
    </location>
</feature>